<comment type="caution">
    <text evidence="11">The sequence shown here is derived from an EMBL/GenBank/DDBJ whole genome shotgun (WGS) entry which is preliminary data.</text>
</comment>
<dbReference type="GO" id="GO:0046872">
    <property type="term" value="F:metal ion binding"/>
    <property type="evidence" value="ECO:0007669"/>
    <property type="project" value="UniProtKB-KW"/>
</dbReference>
<dbReference type="EMBL" id="JABWDY010040241">
    <property type="protein sequence ID" value="KAF5178283.1"/>
    <property type="molecule type" value="Genomic_DNA"/>
</dbReference>
<comment type="function">
    <text evidence="8">Involved in the regulation of shoot development and salicylic acid (SA) homeostasis.</text>
</comment>
<evidence type="ECO:0000313" key="12">
    <source>
        <dbReference type="Proteomes" id="UP000554482"/>
    </source>
</evidence>
<keyword evidence="4" id="KW-0963">Cytoplasm</keyword>
<organism evidence="11 12">
    <name type="scientific">Thalictrum thalictroides</name>
    <name type="common">Rue-anemone</name>
    <name type="synonym">Anemone thalictroides</name>
    <dbReference type="NCBI Taxonomy" id="46969"/>
    <lineage>
        <taxon>Eukaryota</taxon>
        <taxon>Viridiplantae</taxon>
        <taxon>Streptophyta</taxon>
        <taxon>Embryophyta</taxon>
        <taxon>Tracheophyta</taxon>
        <taxon>Spermatophyta</taxon>
        <taxon>Magnoliopsida</taxon>
        <taxon>Ranunculales</taxon>
        <taxon>Ranunculaceae</taxon>
        <taxon>Thalictroideae</taxon>
        <taxon>Thalictrum</taxon>
    </lineage>
</organism>
<reference evidence="11 12" key="1">
    <citation type="submission" date="2020-06" db="EMBL/GenBank/DDBJ databases">
        <title>Transcriptomic and genomic resources for Thalictrum thalictroides and T. hernandezii: Facilitating candidate gene discovery in an emerging model plant lineage.</title>
        <authorList>
            <person name="Arias T."/>
            <person name="Riano-Pachon D.M."/>
            <person name="Di Stilio V.S."/>
        </authorList>
    </citation>
    <scope>NUCLEOTIDE SEQUENCE [LARGE SCALE GENOMIC DNA]</scope>
    <source>
        <strain evidence="12">cv. WT478/WT964</strain>
        <tissue evidence="11">Leaves</tissue>
    </source>
</reference>
<evidence type="ECO:0000313" key="11">
    <source>
        <dbReference type="EMBL" id="KAF5178283.1"/>
    </source>
</evidence>
<evidence type="ECO:0000256" key="9">
    <source>
        <dbReference type="RuleBase" id="RU003682"/>
    </source>
</evidence>
<evidence type="ECO:0000256" key="4">
    <source>
        <dbReference type="ARBA" id="ARBA00022490"/>
    </source>
</evidence>
<evidence type="ECO:0000259" key="10">
    <source>
        <dbReference type="PROSITE" id="PS51471"/>
    </source>
</evidence>
<protein>
    <submittedName>
        <fullName evidence="11">Dmr6-like oxygenase</fullName>
    </submittedName>
</protein>
<accession>A0A7J6V056</accession>
<evidence type="ECO:0000256" key="3">
    <source>
        <dbReference type="ARBA" id="ARBA00008056"/>
    </source>
</evidence>
<gene>
    <name evidence="11" type="ORF">FRX31_032129</name>
</gene>
<dbReference type="SUPFAM" id="SSF51197">
    <property type="entry name" value="Clavaminate synthase-like"/>
    <property type="match status" value="1"/>
</dbReference>
<dbReference type="OrthoDB" id="288590at2759"/>
<sequence length="373" mass="42476">MTPAMACLEVETKIPDADSVEIQYQKGVIHLCDTGIKNVPNKYILPVYERPGEKKVDKCNIKLPVIDFAEMQGPNRSQVVKSLAKACEEFGFFQVTNHGIPHDILHELEDVVRRFFEMPFEERAKFMSTDMRAPVRYGTSFNQNKDGVFCWRDFLKLTCHPLSEVLPSWPSSPVDFRQAMLLYSKKTNMMFQTLMNAVLESLGLDSTTENDDEEDILKQCEEGSQLMVANCYPTCPEPDLTLGMPPHSDYGFLTLLLQGEAEGLQIQHKGKWLIVKPLANSFVVNVGDHLEIFSNGRYKSVLHRVLVNSKRTRISVASLHSLSFSTTVRPSPKLIDEKNPRLYKDTDFASFMEYVSSCEPKEKNFLESRKLTC</sequence>
<dbReference type="InterPro" id="IPR027443">
    <property type="entry name" value="IPNS-like_sf"/>
</dbReference>
<comment type="similarity">
    <text evidence="3 9">Belongs to the iron/ascorbate-dependent oxidoreductase family.</text>
</comment>
<dbReference type="Gene3D" id="2.60.120.330">
    <property type="entry name" value="B-lactam Antibiotic, Isopenicillin N Synthase, Chain"/>
    <property type="match status" value="1"/>
</dbReference>
<dbReference type="GO" id="GO:0016491">
    <property type="term" value="F:oxidoreductase activity"/>
    <property type="evidence" value="ECO:0007669"/>
    <property type="project" value="UniProtKB-KW"/>
</dbReference>
<feature type="domain" description="Fe2OG dioxygenase" evidence="10">
    <location>
        <begin position="223"/>
        <end position="322"/>
    </location>
</feature>
<keyword evidence="5 9" id="KW-0479">Metal-binding</keyword>
<dbReference type="Pfam" id="PF14226">
    <property type="entry name" value="DIOX_N"/>
    <property type="match status" value="1"/>
</dbReference>
<keyword evidence="6 9" id="KW-0408">Iron</keyword>
<comment type="subcellular location">
    <subcellularLocation>
        <location evidence="2">Cytoplasm</location>
    </subcellularLocation>
    <subcellularLocation>
        <location evidence="1">Nucleus</location>
    </subcellularLocation>
</comment>
<dbReference type="Pfam" id="PF03171">
    <property type="entry name" value="2OG-FeII_Oxy"/>
    <property type="match status" value="1"/>
</dbReference>
<keyword evidence="7" id="KW-0539">Nucleus</keyword>
<dbReference type="InterPro" id="IPR005123">
    <property type="entry name" value="Oxoglu/Fe-dep_dioxygenase_dom"/>
</dbReference>
<evidence type="ECO:0000256" key="7">
    <source>
        <dbReference type="ARBA" id="ARBA00023242"/>
    </source>
</evidence>
<name>A0A7J6V056_THATH</name>
<dbReference type="InterPro" id="IPR050295">
    <property type="entry name" value="Plant_2OG-oxidoreductases"/>
</dbReference>
<dbReference type="FunFam" id="2.60.120.330:FF:000015">
    <property type="entry name" value="Protein DMR6-LIKE OXYGENASE 1"/>
    <property type="match status" value="1"/>
</dbReference>
<dbReference type="AlphaFoldDB" id="A0A7J6V056"/>
<dbReference type="InterPro" id="IPR026992">
    <property type="entry name" value="DIOX_N"/>
</dbReference>
<keyword evidence="12" id="KW-1185">Reference proteome</keyword>
<keyword evidence="9" id="KW-0560">Oxidoreductase</keyword>
<dbReference type="InterPro" id="IPR044861">
    <property type="entry name" value="IPNS-like_FE2OG_OXY"/>
</dbReference>
<evidence type="ECO:0000256" key="5">
    <source>
        <dbReference type="ARBA" id="ARBA00022723"/>
    </source>
</evidence>
<dbReference type="GO" id="GO:0005634">
    <property type="term" value="C:nucleus"/>
    <property type="evidence" value="ECO:0007669"/>
    <property type="project" value="UniProtKB-SubCell"/>
</dbReference>
<dbReference type="Proteomes" id="UP000554482">
    <property type="component" value="Unassembled WGS sequence"/>
</dbReference>
<evidence type="ECO:0000256" key="1">
    <source>
        <dbReference type="ARBA" id="ARBA00004123"/>
    </source>
</evidence>
<evidence type="ECO:0000256" key="2">
    <source>
        <dbReference type="ARBA" id="ARBA00004496"/>
    </source>
</evidence>
<dbReference type="PRINTS" id="PR00682">
    <property type="entry name" value="IPNSYNTHASE"/>
</dbReference>
<dbReference type="PANTHER" id="PTHR47991">
    <property type="entry name" value="OXOGLUTARATE/IRON-DEPENDENT DIOXYGENASE"/>
    <property type="match status" value="1"/>
</dbReference>
<dbReference type="GO" id="GO:0005737">
    <property type="term" value="C:cytoplasm"/>
    <property type="evidence" value="ECO:0007669"/>
    <property type="project" value="UniProtKB-SubCell"/>
</dbReference>
<evidence type="ECO:0000256" key="8">
    <source>
        <dbReference type="ARBA" id="ARBA00059922"/>
    </source>
</evidence>
<proteinExistence type="inferred from homology"/>
<evidence type="ECO:0000256" key="6">
    <source>
        <dbReference type="ARBA" id="ARBA00023004"/>
    </source>
</evidence>
<dbReference type="PROSITE" id="PS51471">
    <property type="entry name" value="FE2OG_OXY"/>
    <property type="match status" value="1"/>
</dbReference>